<dbReference type="GO" id="GO:0005886">
    <property type="term" value="C:plasma membrane"/>
    <property type="evidence" value="ECO:0007669"/>
    <property type="project" value="UniProtKB-SubCell"/>
</dbReference>
<comment type="similarity">
    <text evidence="1 2">Belongs to the outer membrane factor (OMF) (TC 1.B.17) family.</text>
</comment>
<keyword evidence="2" id="KW-1134">Transmembrane beta strand</keyword>
<dbReference type="AlphaFoldDB" id="A0A290HGW7"/>
<evidence type="ECO:0000313" key="5">
    <source>
        <dbReference type="Proteomes" id="UP000217349"/>
    </source>
</evidence>
<dbReference type="Gene3D" id="2.20.200.10">
    <property type="entry name" value="Outer membrane efflux proteins (OEP)"/>
    <property type="match status" value="1"/>
</dbReference>
<dbReference type="NCBIfam" id="TIGR01845">
    <property type="entry name" value="outer_NodT"/>
    <property type="match status" value="1"/>
</dbReference>
<keyword evidence="2" id="KW-0472">Membrane</keyword>
<dbReference type="InterPro" id="IPR003423">
    <property type="entry name" value="OMP_efflux"/>
</dbReference>
<dbReference type="EMBL" id="CP023275">
    <property type="protein sequence ID" value="ATB70792.1"/>
    <property type="molecule type" value="Genomic_DNA"/>
</dbReference>
<evidence type="ECO:0000256" key="1">
    <source>
        <dbReference type="ARBA" id="ARBA00007613"/>
    </source>
</evidence>
<evidence type="ECO:0000256" key="3">
    <source>
        <dbReference type="SAM" id="Coils"/>
    </source>
</evidence>
<comment type="subcellular location">
    <subcellularLocation>
        <location evidence="2">Cell membrane</location>
        <topology evidence="2">Lipid-anchor</topology>
    </subcellularLocation>
</comment>
<accession>A0A290HGW7</accession>
<evidence type="ECO:0000256" key="2">
    <source>
        <dbReference type="RuleBase" id="RU362097"/>
    </source>
</evidence>
<dbReference type="KEGG" id="sulj:SJPD1_2703"/>
<dbReference type="Proteomes" id="UP000217349">
    <property type="component" value="Chromosome"/>
</dbReference>
<name>A0A290HGW7_9BACT</name>
<feature type="chain" id="PRO_5011818877" evidence="2">
    <location>
        <begin position="29"/>
        <end position="473"/>
    </location>
</feature>
<keyword evidence="2" id="KW-0732">Signal</keyword>
<dbReference type="PANTHER" id="PTHR30203">
    <property type="entry name" value="OUTER MEMBRANE CATION EFFLUX PROTEIN"/>
    <property type="match status" value="1"/>
</dbReference>
<dbReference type="GO" id="GO:0015562">
    <property type="term" value="F:efflux transmembrane transporter activity"/>
    <property type="evidence" value="ECO:0007669"/>
    <property type="project" value="InterPro"/>
</dbReference>
<proteinExistence type="inferred from homology"/>
<keyword evidence="2" id="KW-0449">Lipoprotein</keyword>
<feature type="signal peptide" evidence="2">
    <location>
        <begin position="1"/>
        <end position="28"/>
    </location>
</feature>
<keyword evidence="3" id="KW-0175">Coiled coil</keyword>
<dbReference type="Pfam" id="PF02321">
    <property type="entry name" value="OEP"/>
    <property type="match status" value="2"/>
</dbReference>
<dbReference type="SUPFAM" id="SSF56954">
    <property type="entry name" value="Outer membrane efflux proteins (OEP)"/>
    <property type="match status" value="1"/>
</dbReference>
<keyword evidence="2" id="KW-0564">Palmitate</keyword>
<dbReference type="InterPro" id="IPR010131">
    <property type="entry name" value="MdtP/NodT-like"/>
</dbReference>
<evidence type="ECO:0000313" key="4">
    <source>
        <dbReference type="EMBL" id="ATB70792.1"/>
    </source>
</evidence>
<feature type="coiled-coil region" evidence="3">
    <location>
        <begin position="190"/>
        <end position="217"/>
    </location>
</feature>
<dbReference type="PANTHER" id="PTHR30203:SF33">
    <property type="entry name" value="BLR4455 PROTEIN"/>
    <property type="match status" value="1"/>
</dbReference>
<protein>
    <submittedName>
        <fullName evidence="4">Outer membrane protein OprM</fullName>
    </submittedName>
</protein>
<organism evidence="4 5">
    <name type="scientific">Sulfurospirillum diekertiae</name>
    <dbReference type="NCBI Taxonomy" id="1854492"/>
    <lineage>
        <taxon>Bacteria</taxon>
        <taxon>Pseudomonadati</taxon>
        <taxon>Campylobacterota</taxon>
        <taxon>Epsilonproteobacteria</taxon>
        <taxon>Campylobacterales</taxon>
        <taxon>Sulfurospirillaceae</taxon>
        <taxon>Sulfurospirillum</taxon>
    </lineage>
</organism>
<dbReference type="Gene3D" id="1.20.1600.10">
    <property type="entry name" value="Outer membrane efflux proteins (OEP)"/>
    <property type="match status" value="1"/>
</dbReference>
<dbReference type="OrthoDB" id="9783163at2"/>
<sequence length="473" mass="52308">MKGSLIMRYSLLSILLITNTLFIGCAQQNTPSVPTDVAIPQAYHEEGNWKKATPNDNAVRGAWWEMYHDAELSTLMEELSHFNPSISKYQALYKQALAVMESSQASLFPTLSVGANVTRSQTSAGSNSTNKQRRSTDYKLPLQASWTPDIWGDTHRLVDAYSLSAEASLNDLEAAKLSAQTLLAQNYFQLRNVDAQEAFLQQTLEAYEKSLQITQNQYYAGIVTKKDVITAQAQIKSVEAQTIDLHAQRQQLEHAIAALIGKTPSEFSIHANPKLPIVLPDIPYSLPSELLERRPDIAAAERRMKQANLQVGIAQDAWFPTFNLTASSGYESNVLSSLISKPNLIWAIGGALSQTVFDGGAREATLKQMQGAYEANIATYRQSILTAFQQVEDALATLETLSREVKVQHEAVDLAQQVFDFNIYQYRQGIVNYTSVVVAQTSLLSNQITVLNLQNRQVLATISLISALGGNFQ</sequence>
<gene>
    <name evidence="4" type="ORF">SJPD1_2703</name>
</gene>
<reference evidence="5" key="1">
    <citation type="submission" date="2017-09" db="EMBL/GenBank/DDBJ databases">
        <title>The complete genome of Sulfurospirillum sp. JPD-1.</title>
        <authorList>
            <person name="Goris T."/>
        </authorList>
    </citation>
    <scope>NUCLEOTIDE SEQUENCE [LARGE SCALE GENOMIC DNA]</scope>
    <source>
        <strain evidence="5">JPD-1</strain>
    </source>
</reference>
<dbReference type="PROSITE" id="PS51257">
    <property type="entry name" value="PROKAR_LIPOPROTEIN"/>
    <property type="match status" value="1"/>
</dbReference>
<keyword evidence="2" id="KW-0812">Transmembrane</keyword>